<proteinExistence type="predicted"/>
<name>A0AAD8P2F3_TARER</name>
<feature type="compositionally biased region" description="Polar residues" evidence="1">
    <location>
        <begin position="1"/>
        <end position="11"/>
    </location>
</feature>
<feature type="region of interest" description="Disordered" evidence="1">
    <location>
        <begin position="1"/>
        <end position="23"/>
    </location>
</feature>
<accession>A0AAD8P2F3</accession>
<organism evidence="2 3">
    <name type="scientific">Tagetes erecta</name>
    <name type="common">African marigold</name>
    <dbReference type="NCBI Taxonomy" id="13708"/>
    <lineage>
        <taxon>Eukaryota</taxon>
        <taxon>Viridiplantae</taxon>
        <taxon>Streptophyta</taxon>
        <taxon>Embryophyta</taxon>
        <taxon>Tracheophyta</taxon>
        <taxon>Spermatophyta</taxon>
        <taxon>Magnoliopsida</taxon>
        <taxon>eudicotyledons</taxon>
        <taxon>Gunneridae</taxon>
        <taxon>Pentapetalae</taxon>
        <taxon>asterids</taxon>
        <taxon>campanulids</taxon>
        <taxon>Asterales</taxon>
        <taxon>Asteraceae</taxon>
        <taxon>Asteroideae</taxon>
        <taxon>Heliantheae alliance</taxon>
        <taxon>Tageteae</taxon>
        <taxon>Tagetes</taxon>
    </lineage>
</organism>
<evidence type="ECO:0000313" key="3">
    <source>
        <dbReference type="Proteomes" id="UP001229421"/>
    </source>
</evidence>
<keyword evidence="3" id="KW-1185">Reference proteome</keyword>
<evidence type="ECO:0000313" key="2">
    <source>
        <dbReference type="EMBL" id="KAK1429496.1"/>
    </source>
</evidence>
<sequence length="122" mass="13413">MESLSSVSTSIILPPGTPFHHHHRRRLNLRSHSFSTSSANPRLKLFGSRIDVVISKLNAVGKQGGNEGDDDEDEVEKALRLDGTIPGSSNEFVEQVSSRAYDMCRHLQQTVDSSSYDGIICS</sequence>
<protein>
    <submittedName>
        <fullName evidence="2">Uncharacterized protein</fullName>
    </submittedName>
</protein>
<reference evidence="2" key="1">
    <citation type="journal article" date="2023" name="bioRxiv">
        <title>Improved chromosome-level genome assembly for marigold (Tagetes erecta).</title>
        <authorList>
            <person name="Jiang F."/>
            <person name="Yuan L."/>
            <person name="Wang S."/>
            <person name="Wang H."/>
            <person name="Xu D."/>
            <person name="Wang A."/>
            <person name="Fan W."/>
        </authorList>
    </citation>
    <scope>NUCLEOTIDE SEQUENCE</scope>
    <source>
        <strain evidence="2">WSJ</strain>
        <tissue evidence="2">Leaf</tissue>
    </source>
</reference>
<dbReference type="AlphaFoldDB" id="A0AAD8P2F3"/>
<dbReference type="PANTHER" id="PTHR37178">
    <property type="entry name" value="PLANT/PROTEIN"/>
    <property type="match status" value="1"/>
</dbReference>
<gene>
    <name evidence="2" type="ORF">QVD17_11705</name>
</gene>
<comment type="caution">
    <text evidence="2">The sequence shown here is derived from an EMBL/GenBank/DDBJ whole genome shotgun (WGS) entry which is preliminary data.</text>
</comment>
<dbReference type="PANTHER" id="PTHR37178:SF1">
    <property type="entry name" value="PLANT_PROTEIN"/>
    <property type="match status" value="1"/>
</dbReference>
<evidence type="ECO:0000256" key="1">
    <source>
        <dbReference type="SAM" id="MobiDB-lite"/>
    </source>
</evidence>
<dbReference type="Proteomes" id="UP001229421">
    <property type="component" value="Unassembled WGS sequence"/>
</dbReference>
<dbReference type="EMBL" id="JAUHHV010000003">
    <property type="protein sequence ID" value="KAK1429496.1"/>
    <property type="molecule type" value="Genomic_DNA"/>
</dbReference>